<feature type="region of interest" description="Disordered" evidence="1">
    <location>
        <begin position="49"/>
        <end position="71"/>
    </location>
</feature>
<organism evidence="2 3">
    <name type="scientific">Ridgeia piscesae</name>
    <name type="common">Tubeworm</name>
    <dbReference type="NCBI Taxonomy" id="27915"/>
    <lineage>
        <taxon>Eukaryota</taxon>
        <taxon>Metazoa</taxon>
        <taxon>Spiralia</taxon>
        <taxon>Lophotrochozoa</taxon>
        <taxon>Annelida</taxon>
        <taxon>Polychaeta</taxon>
        <taxon>Sedentaria</taxon>
        <taxon>Canalipalpata</taxon>
        <taxon>Sabellida</taxon>
        <taxon>Siboglinidae</taxon>
        <taxon>Ridgeia</taxon>
    </lineage>
</organism>
<name>A0AAD9KTN6_RIDPI</name>
<comment type="caution">
    <text evidence="2">The sequence shown here is derived from an EMBL/GenBank/DDBJ whole genome shotgun (WGS) entry which is preliminary data.</text>
</comment>
<proteinExistence type="predicted"/>
<evidence type="ECO:0000256" key="1">
    <source>
        <dbReference type="SAM" id="MobiDB-lite"/>
    </source>
</evidence>
<feature type="compositionally biased region" description="Polar residues" evidence="1">
    <location>
        <begin position="50"/>
        <end position="64"/>
    </location>
</feature>
<protein>
    <submittedName>
        <fullName evidence="2">Uncharacterized protein</fullName>
    </submittedName>
</protein>
<keyword evidence="3" id="KW-1185">Reference proteome</keyword>
<reference evidence="2" key="1">
    <citation type="journal article" date="2023" name="Mol. Biol. Evol.">
        <title>Third-Generation Sequencing Reveals the Adaptive Role of the Epigenome in Three Deep-Sea Polychaetes.</title>
        <authorList>
            <person name="Perez M."/>
            <person name="Aroh O."/>
            <person name="Sun Y."/>
            <person name="Lan Y."/>
            <person name="Juniper S.K."/>
            <person name="Young C.R."/>
            <person name="Angers B."/>
            <person name="Qian P.Y."/>
        </authorList>
    </citation>
    <scope>NUCLEOTIDE SEQUENCE</scope>
    <source>
        <strain evidence="2">R07B-5</strain>
    </source>
</reference>
<evidence type="ECO:0000313" key="3">
    <source>
        <dbReference type="Proteomes" id="UP001209878"/>
    </source>
</evidence>
<dbReference type="AlphaFoldDB" id="A0AAD9KTN6"/>
<dbReference type="EMBL" id="JAODUO010000596">
    <property type="protein sequence ID" value="KAK2177469.1"/>
    <property type="molecule type" value="Genomic_DNA"/>
</dbReference>
<evidence type="ECO:0000313" key="2">
    <source>
        <dbReference type="EMBL" id="KAK2177469.1"/>
    </source>
</evidence>
<sequence length="92" mass="10202">MTILMGDLNDNIGSENSGEGLGKKIYQQKDWISAGTVNKVQVRKEKKGAINNSRTRPAKATSQEEYTEANRAVKNSVKTDKANFIEDIAMKQ</sequence>
<accession>A0AAD9KTN6</accession>
<gene>
    <name evidence="2" type="ORF">NP493_597g04046</name>
</gene>
<dbReference type="Proteomes" id="UP001209878">
    <property type="component" value="Unassembled WGS sequence"/>
</dbReference>